<dbReference type="Proteomes" id="UP000582643">
    <property type="component" value="Unassembled WGS sequence"/>
</dbReference>
<accession>A0A7W7XAK0</accession>
<sequence length="136" mass="14938">MVHLRIGFLGAPEDGARLIALLRAVAPVLVDLVGEKPFASIGEIHRDLVDLMGPGEAELLRAQWADVTNGLEPWAADRGMANFLSPDEATDAEGVRNVYGPWRCARLAEGKRGYDPADFFRFNRKVKPARSRGRSP</sequence>
<evidence type="ECO:0000313" key="2">
    <source>
        <dbReference type="Proteomes" id="UP000582643"/>
    </source>
</evidence>
<reference evidence="1 2" key="1">
    <citation type="submission" date="2020-08" db="EMBL/GenBank/DDBJ databases">
        <title>Genomic Encyclopedia of Type Strains, Phase III (KMG-III): the genomes of soil and plant-associated and newly described type strains.</title>
        <authorList>
            <person name="Whitman W."/>
        </authorList>
    </citation>
    <scope>NUCLEOTIDE SEQUENCE [LARGE SCALE GENOMIC DNA]</scope>
    <source>
        <strain evidence="1 2">SFB5A</strain>
    </source>
</reference>
<name>A0A7W7XAK0_9ACTN</name>
<dbReference type="EMBL" id="JACHJY010000002">
    <property type="protein sequence ID" value="MBB4981047.1"/>
    <property type="molecule type" value="Genomic_DNA"/>
</dbReference>
<protein>
    <recommendedName>
        <fullName evidence="3">Berberine/berberine-like domain-containing protein</fullName>
    </recommendedName>
</protein>
<dbReference type="Gene3D" id="3.40.462.20">
    <property type="match status" value="1"/>
</dbReference>
<dbReference type="AlphaFoldDB" id="A0A7W7XAK0"/>
<comment type="caution">
    <text evidence="1">The sequence shown here is derived from an EMBL/GenBank/DDBJ whole genome shotgun (WGS) entry which is preliminary data.</text>
</comment>
<gene>
    <name evidence="1" type="ORF">GGE06_001955</name>
</gene>
<proteinExistence type="predicted"/>
<evidence type="ECO:0000313" key="1">
    <source>
        <dbReference type="EMBL" id="MBB4981047.1"/>
    </source>
</evidence>
<keyword evidence="2" id="KW-1185">Reference proteome</keyword>
<dbReference type="RefSeq" id="WP_246532390.1">
    <property type="nucleotide sequence ID" value="NZ_JACHJY010000002.1"/>
</dbReference>
<organism evidence="1 2">
    <name type="scientific">Streptomyces nymphaeiformis</name>
    <dbReference type="NCBI Taxonomy" id="2663842"/>
    <lineage>
        <taxon>Bacteria</taxon>
        <taxon>Bacillati</taxon>
        <taxon>Actinomycetota</taxon>
        <taxon>Actinomycetes</taxon>
        <taxon>Kitasatosporales</taxon>
        <taxon>Streptomycetaceae</taxon>
        <taxon>Streptomyces</taxon>
    </lineage>
</organism>
<evidence type="ECO:0008006" key="3">
    <source>
        <dbReference type="Google" id="ProtNLM"/>
    </source>
</evidence>